<gene>
    <name evidence="1" type="ORF">EV182_004056</name>
</gene>
<protein>
    <submittedName>
        <fullName evidence="1">Uncharacterized protein</fullName>
    </submittedName>
</protein>
<accession>A0ACC1HDI7</accession>
<evidence type="ECO:0000313" key="2">
    <source>
        <dbReference type="Proteomes" id="UP001145114"/>
    </source>
</evidence>
<evidence type="ECO:0000313" key="1">
    <source>
        <dbReference type="EMBL" id="KAJ1674055.1"/>
    </source>
</evidence>
<comment type="caution">
    <text evidence="1">The sequence shown here is derived from an EMBL/GenBank/DDBJ whole genome shotgun (WGS) entry which is preliminary data.</text>
</comment>
<reference evidence="1" key="1">
    <citation type="submission" date="2022-06" db="EMBL/GenBank/DDBJ databases">
        <title>Phylogenomic reconstructions and comparative analyses of Kickxellomycotina fungi.</title>
        <authorList>
            <person name="Reynolds N.K."/>
            <person name="Stajich J.E."/>
            <person name="Barry K."/>
            <person name="Grigoriev I.V."/>
            <person name="Crous P."/>
            <person name="Smith M.E."/>
        </authorList>
    </citation>
    <scope>NUCLEOTIDE SEQUENCE</scope>
    <source>
        <strain evidence="1">RSA 2271</strain>
    </source>
</reference>
<keyword evidence="2" id="KW-1185">Reference proteome</keyword>
<proteinExistence type="predicted"/>
<name>A0ACC1HDI7_9FUNG</name>
<feature type="non-terminal residue" evidence="1">
    <location>
        <position position="612"/>
    </location>
</feature>
<dbReference type="EMBL" id="JAMZIH010006312">
    <property type="protein sequence ID" value="KAJ1674055.1"/>
    <property type="molecule type" value="Genomic_DNA"/>
</dbReference>
<dbReference type="Proteomes" id="UP001145114">
    <property type="component" value="Unassembled WGS sequence"/>
</dbReference>
<sequence length="612" mass="67060">MRRNSSRALRRHTLSNASSSRSPVSLNSNSATSTLGLSTGRGRQRGGSLVDKARSVLATPRAVRPDPLLDGSRRLSITEADEELFRVPPPDSPLFHREGEDEGECFDTSLPISIVLNQLGRLENQVSVHSNGNATWSERRVQSFIQSHLSTLSSSHLRGDPPAEISRRQSAVEPVSDPQNLFDTPQSIIRKDSLPWLSSKPSAGSLWLEDELPPDSPFFRTKTGSTRPSVENLIFKPSSRAKALRIGLKEPSPNDLSLKPSSLSPTTPTNTVDIMAENSSMGNYDESEPTCNLASKPSKEGAGVAAEDATEGSKQQQQQSSPLSSIDSDSGEAKRKPPSELYFFRIDIYSLLSTLSTQVDCADKLPHIKIKRIVFTESQRQPQVQLLTTLDDPQLQVALKTFPQISRFLRTNFGGLGDSSNLKTTWRAQASTLPSKLRSPTQRQSPFRMVDLRCPWLSCMICSWQFPTDTGIRSVDVIRMIESFDTQIKLSELEGLSGQGDSVEKTSQAVENSYPAGETDKLKIATPPASATPTPMQMVKKRLPELGSEFFLPKLQRSLSDQSVFDSDCSNSTFGSGTARRCAGKLGLPQPSKISGSNSNTWGRRELAPRSS</sequence>
<organism evidence="1 2">
    <name type="scientific">Spiromyces aspiralis</name>
    <dbReference type="NCBI Taxonomy" id="68401"/>
    <lineage>
        <taxon>Eukaryota</taxon>
        <taxon>Fungi</taxon>
        <taxon>Fungi incertae sedis</taxon>
        <taxon>Zoopagomycota</taxon>
        <taxon>Kickxellomycotina</taxon>
        <taxon>Kickxellomycetes</taxon>
        <taxon>Kickxellales</taxon>
        <taxon>Kickxellaceae</taxon>
        <taxon>Spiromyces</taxon>
    </lineage>
</organism>